<feature type="domain" description="F-box" evidence="1">
    <location>
        <begin position="46"/>
        <end position="86"/>
    </location>
</feature>
<dbReference type="EMBL" id="JAEFBK010000009">
    <property type="protein sequence ID" value="KAG7568981.1"/>
    <property type="molecule type" value="Genomic_DNA"/>
</dbReference>
<evidence type="ECO:0000259" key="1">
    <source>
        <dbReference type="SMART" id="SM00256"/>
    </source>
</evidence>
<accession>A0A8T2ABD4</accession>
<dbReference type="PANTHER" id="PTHR44259:SF27">
    <property type="entry name" value="F-BOX DOMAIN-CONTAINING PROTEIN"/>
    <property type="match status" value="1"/>
</dbReference>
<reference evidence="2 3" key="1">
    <citation type="submission" date="2020-12" db="EMBL/GenBank/DDBJ databases">
        <title>Concerted genomic and epigenomic changes stabilize Arabidopsis allopolyploids.</title>
        <authorList>
            <person name="Chen Z."/>
        </authorList>
    </citation>
    <scope>NUCLEOTIDE SEQUENCE [LARGE SCALE GENOMIC DNA]</scope>
    <source>
        <strain evidence="2">Allo738</strain>
        <tissue evidence="2">Leaf</tissue>
    </source>
</reference>
<protein>
    <recommendedName>
        <fullName evidence="1">F-box domain-containing protein</fullName>
    </recommendedName>
</protein>
<dbReference type="PANTHER" id="PTHR44259">
    <property type="entry name" value="OS07G0183000 PROTEIN-RELATED"/>
    <property type="match status" value="1"/>
</dbReference>
<dbReference type="AlphaFoldDB" id="A0A8T2ABD4"/>
<sequence>MAHNGTISPTTREAITTNSLNIDIANVSKVTSIKKMEPRDADWSEMCSDAMKLILESLSFPDFHRARTVCSSWYSVSKSCVAGSRSRYPWLILFPNFSGSCTLFDPVENKTYKTRNPGKSRCLASYGNWLLMLTPRIDFFVLNVFTCERISLPSLSLKGGKVRFRRKDDGGVLFLEHSPKDRETIINWYIMKAVLWIDEKTKDFVVCLIYNSQYLFSYKKGDDSWWHLEDTKCLAMAYKNKKLCVYTWSQYIKILDFSDDFPKEIVEENPYLNHRVYYTPEHSRESWRERVAITSSGDVLIIVSIRKTLIENQEKPYFFKIFKMNVEGTEWERVDSLGDEMLVFGDGFIKGNLIYFVSDDSWDPLSDQPFQSSTGVYDLSTTEKRWSRFAYCLSNIRWFVPGSDNK</sequence>
<dbReference type="Pfam" id="PF03478">
    <property type="entry name" value="Beta-prop_KIB1-4"/>
    <property type="match status" value="1"/>
</dbReference>
<dbReference type="InterPro" id="IPR050942">
    <property type="entry name" value="F-box_BR-signaling"/>
</dbReference>
<organism evidence="2 3">
    <name type="scientific">Arabidopsis thaliana x Arabidopsis arenosa</name>
    <dbReference type="NCBI Taxonomy" id="1240361"/>
    <lineage>
        <taxon>Eukaryota</taxon>
        <taxon>Viridiplantae</taxon>
        <taxon>Streptophyta</taxon>
        <taxon>Embryophyta</taxon>
        <taxon>Tracheophyta</taxon>
        <taxon>Spermatophyta</taxon>
        <taxon>Magnoliopsida</taxon>
        <taxon>eudicotyledons</taxon>
        <taxon>Gunneridae</taxon>
        <taxon>Pentapetalae</taxon>
        <taxon>rosids</taxon>
        <taxon>malvids</taxon>
        <taxon>Brassicales</taxon>
        <taxon>Brassicaceae</taxon>
        <taxon>Camelineae</taxon>
        <taxon>Arabidopsis</taxon>
    </lineage>
</organism>
<evidence type="ECO:0000313" key="2">
    <source>
        <dbReference type="EMBL" id="KAG7568981.1"/>
    </source>
</evidence>
<keyword evidence="3" id="KW-1185">Reference proteome</keyword>
<dbReference type="Proteomes" id="UP000694240">
    <property type="component" value="Chromosome 9"/>
</dbReference>
<evidence type="ECO:0000313" key="3">
    <source>
        <dbReference type="Proteomes" id="UP000694240"/>
    </source>
</evidence>
<dbReference type="Pfam" id="PF00646">
    <property type="entry name" value="F-box"/>
    <property type="match status" value="1"/>
</dbReference>
<name>A0A8T2ABD4_9BRAS</name>
<comment type="caution">
    <text evidence="2">The sequence shown here is derived from an EMBL/GenBank/DDBJ whole genome shotgun (WGS) entry which is preliminary data.</text>
</comment>
<dbReference type="InterPro" id="IPR001810">
    <property type="entry name" value="F-box_dom"/>
</dbReference>
<proteinExistence type="predicted"/>
<gene>
    <name evidence="2" type="ORF">ISN45_Aa04g017470</name>
</gene>
<dbReference type="InterPro" id="IPR005174">
    <property type="entry name" value="KIB1-4_b-propeller"/>
</dbReference>
<dbReference type="SMART" id="SM00256">
    <property type="entry name" value="FBOX"/>
    <property type="match status" value="1"/>
</dbReference>